<evidence type="ECO:0000256" key="3">
    <source>
        <dbReference type="ARBA" id="ARBA00022857"/>
    </source>
</evidence>
<sequence>MQKITQALVEQTIKKRAVHTHKGSFGKLLVVGGNAQFGGAIILTSSAAIYSGCGLVTTATDPSNFASLHARLPETMVIDIHQQTAITEMLKKVTGVVIGPGLGETTLALQTLQTVFQSIEASQFLIIDGSAIDLIATHTLDLPKAHLIFTPHEMEWQRLSGIPIASQTESRNKQVQKQLQATIVLKKHHTEIYTDAATYQLTLGGPAMATGGMGDTLAGMIGGFVTQFSNTPLNAILSATYLHSFIADELGQSQYVTLPHQIIKRIPQVMWQFSNANH</sequence>
<feature type="binding site" evidence="6">
    <location>
        <position position="215"/>
    </location>
    <ligand>
        <name>(6S)-NADPHX</name>
        <dbReference type="ChEBI" id="CHEBI:64076"/>
    </ligand>
</feature>
<keyword evidence="8" id="KW-0418">Kinase</keyword>
<dbReference type="PANTHER" id="PTHR12592:SF0">
    <property type="entry name" value="ATP-DEPENDENT (S)-NAD(P)H-HYDRATE DEHYDRATASE"/>
    <property type="match status" value="1"/>
</dbReference>
<organism evidence="8 9">
    <name type="scientific">Pediococcus cellicola</name>
    <dbReference type="NCBI Taxonomy" id="319652"/>
    <lineage>
        <taxon>Bacteria</taxon>
        <taxon>Bacillati</taxon>
        <taxon>Bacillota</taxon>
        <taxon>Bacilli</taxon>
        <taxon>Lactobacillales</taxon>
        <taxon>Lactobacillaceae</taxon>
        <taxon>Pediococcus</taxon>
    </lineage>
</organism>
<keyword evidence="1 6" id="KW-0547">Nucleotide-binding</keyword>
<evidence type="ECO:0000256" key="4">
    <source>
        <dbReference type="ARBA" id="ARBA00023027"/>
    </source>
</evidence>
<keyword evidence="2 6" id="KW-0067">ATP-binding</keyword>
<name>A0A0R2J0H8_9LACO</name>
<comment type="cofactor">
    <cofactor evidence="6">
        <name>Mg(2+)</name>
        <dbReference type="ChEBI" id="CHEBI:18420"/>
    </cofactor>
</comment>
<dbReference type="PROSITE" id="PS51383">
    <property type="entry name" value="YJEF_C_3"/>
    <property type="match status" value="1"/>
</dbReference>
<dbReference type="RefSeq" id="WP_057748567.1">
    <property type="nucleotide sequence ID" value="NZ_BJVH01000001.1"/>
</dbReference>
<feature type="binding site" evidence="6">
    <location>
        <position position="214"/>
    </location>
    <ligand>
        <name>AMP</name>
        <dbReference type="ChEBI" id="CHEBI:456215"/>
    </ligand>
</feature>
<gene>
    <name evidence="6" type="primary">nnrD</name>
    <name evidence="8" type="ORF">IV80_GL000343</name>
</gene>
<dbReference type="InterPro" id="IPR000631">
    <property type="entry name" value="CARKD"/>
</dbReference>
<feature type="binding site" evidence="6">
    <location>
        <position position="40"/>
    </location>
    <ligand>
        <name>(6S)-NADPHX</name>
        <dbReference type="ChEBI" id="CHEBI:64076"/>
    </ligand>
</feature>
<dbReference type="HAMAP" id="MF_01965">
    <property type="entry name" value="NADHX_dehydratase"/>
    <property type="match status" value="1"/>
</dbReference>
<dbReference type="InterPro" id="IPR029056">
    <property type="entry name" value="Ribokinase-like"/>
</dbReference>
<dbReference type="InterPro" id="IPR017953">
    <property type="entry name" value="Carbohydrate_kinase_pred_CS"/>
</dbReference>
<protein>
    <recommendedName>
        <fullName evidence="6">ADP-dependent (S)-NAD(P)H-hydrate dehydratase</fullName>
        <ecNumber evidence="6">4.2.1.136</ecNumber>
    </recommendedName>
    <alternativeName>
        <fullName evidence="6">ADP-dependent NAD(P)HX dehydratase</fullName>
    </alternativeName>
</protein>
<evidence type="ECO:0000256" key="5">
    <source>
        <dbReference type="ARBA" id="ARBA00023239"/>
    </source>
</evidence>
<comment type="subunit">
    <text evidence="6">Homotetramer.</text>
</comment>
<dbReference type="EMBL" id="JQBR01000001">
    <property type="protein sequence ID" value="KRN67799.1"/>
    <property type="molecule type" value="Genomic_DNA"/>
</dbReference>
<keyword evidence="8" id="KW-0808">Transferase</keyword>
<accession>A0A0R2J0H8</accession>
<comment type="catalytic activity">
    <reaction evidence="6">
        <text>(6S)-NADPHX + ADP = AMP + phosphate + NADPH + H(+)</text>
        <dbReference type="Rhea" id="RHEA:32235"/>
        <dbReference type="ChEBI" id="CHEBI:15378"/>
        <dbReference type="ChEBI" id="CHEBI:43474"/>
        <dbReference type="ChEBI" id="CHEBI:57783"/>
        <dbReference type="ChEBI" id="CHEBI:64076"/>
        <dbReference type="ChEBI" id="CHEBI:456215"/>
        <dbReference type="ChEBI" id="CHEBI:456216"/>
        <dbReference type="EC" id="4.2.1.136"/>
    </reaction>
</comment>
<dbReference type="GO" id="GO:0052856">
    <property type="term" value="F:NAD(P)HX epimerase activity"/>
    <property type="evidence" value="ECO:0007669"/>
    <property type="project" value="TreeGrafter"/>
</dbReference>
<comment type="function">
    <text evidence="6">Catalyzes the dehydration of the S-form of NAD(P)HX at the expense of ADP, which is converted to AMP. Together with NAD(P)HX epimerase, which catalyzes the epimerization of the S- and R-forms, the enzyme allows the repair of both epimers of NAD(P)HX, a damaged form of NAD(P)H that is a result of enzymatic or heat-dependent hydration.</text>
</comment>
<evidence type="ECO:0000313" key="8">
    <source>
        <dbReference type="EMBL" id="KRN67799.1"/>
    </source>
</evidence>
<dbReference type="NCBIfam" id="TIGR00196">
    <property type="entry name" value="yjeF_cterm"/>
    <property type="match status" value="1"/>
</dbReference>
<proteinExistence type="inferred from homology"/>
<dbReference type="PROSITE" id="PS01050">
    <property type="entry name" value="YJEF_C_2"/>
    <property type="match status" value="1"/>
</dbReference>
<dbReference type="GO" id="GO:0110051">
    <property type="term" value="P:metabolite repair"/>
    <property type="evidence" value="ECO:0007669"/>
    <property type="project" value="TreeGrafter"/>
</dbReference>
<dbReference type="Gene3D" id="3.40.1190.20">
    <property type="match status" value="1"/>
</dbReference>
<evidence type="ECO:0000256" key="1">
    <source>
        <dbReference type="ARBA" id="ARBA00022741"/>
    </source>
</evidence>
<dbReference type="SUPFAM" id="SSF53613">
    <property type="entry name" value="Ribokinase-like"/>
    <property type="match status" value="1"/>
</dbReference>
<dbReference type="AlphaFoldDB" id="A0A0R2J0H8"/>
<comment type="similarity">
    <text evidence="6">Belongs to the NnrD/CARKD family.</text>
</comment>
<dbReference type="GO" id="GO:0046496">
    <property type="term" value="P:nicotinamide nucleotide metabolic process"/>
    <property type="evidence" value="ECO:0007669"/>
    <property type="project" value="UniProtKB-UniRule"/>
</dbReference>
<dbReference type="Proteomes" id="UP000051568">
    <property type="component" value="Unassembled WGS sequence"/>
</dbReference>
<keyword evidence="9" id="KW-1185">Reference proteome</keyword>
<dbReference type="PATRIC" id="fig|319652.3.peg.346"/>
<evidence type="ECO:0000256" key="2">
    <source>
        <dbReference type="ARBA" id="ARBA00022840"/>
    </source>
</evidence>
<keyword evidence="3 6" id="KW-0521">NADP</keyword>
<keyword evidence="4 6" id="KW-0520">NAD</keyword>
<comment type="caution">
    <text evidence="8">The sequence shown here is derived from an EMBL/GenBank/DDBJ whole genome shotgun (WGS) entry which is preliminary data.</text>
</comment>
<dbReference type="Pfam" id="PF01256">
    <property type="entry name" value="Carb_kinase"/>
    <property type="match status" value="1"/>
</dbReference>
<dbReference type="STRING" id="319652.IV80_GL000343"/>
<evidence type="ECO:0000256" key="6">
    <source>
        <dbReference type="HAMAP-Rule" id="MF_01965"/>
    </source>
</evidence>
<dbReference type="GO" id="GO:0052855">
    <property type="term" value="F:ADP-dependent NAD(P)H-hydrate dehydratase activity"/>
    <property type="evidence" value="ECO:0007669"/>
    <property type="project" value="UniProtKB-UniRule"/>
</dbReference>
<feature type="binding site" evidence="6">
    <location>
        <position position="152"/>
    </location>
    <ligand>
        <name>(6S)-NADPHX</name>
        <dbReference type="ChEBI" id="CHEBI:64076"/>
    </ligand>
</feature>
<comment type="catalytic activity">
    <reaction evidence="6">
        <text>(6S)-NADHX + ADP = AMP + phosphate + NADH + H(+)</text>
        <dbReference type="Rhea" id="RHEA:32223"/>
        <dbReference type="ChEBI" id="CHEBI:15378"/>
        <dbReference type="ChEBI" id="CHEBI:43474"/>
        <dbReference type="ChEBI" id="CHEBI:57945"/>
        <dbReference type="ChEBI" id="CHEBI:64074"/>
        <dbReference type="ChEBI" id="CHEBI:456215"/>
        <dbReference type="ChEBI" id="CHEBI:456216"/>
        <dbReference type="EC" id="4.2.1.136"/>
    </reaction>
</comment>
<keyword evidence="5 6" id="KW-0456">Lyase</keyword>
<dbReference type="EC" id="4.2.1.136" evidence="6"/>
<feature type="binding site" evidence="6">
    <location>
        <begin position="186"/>
        <end position="190"/>
    </location>
    <ligand>
        <name>AMP</name>
        <dbReference type="ChEBI" id="CHEBI:456215"/>
    </ligand>
</feature>
<feature type="domain" description="YjeF C-terminal" evidence="7">
    <location>
        <begin position="5"/>
        <end position="273"/>
    </location>
</feature>
<evidence type="ECO:0000259" key="7">
    <source>
        <dbReference type="PROSITE" id="PS51383"/>
    </source>
</evidence>
<feature type="binding site" evidence="6">
    <location>
        <position position="101"/>
    </location>
    <ligand>
        <name>(6S)-NADPHX</name>
        <dbReference type="ChEBI" id="CHEBI:64076"/>
    </ligand>
</feature>
<dbReference type="PANTHER" id="PTHR12592">
    <property type="entry name" value="ATP-DEPENDENT (S)-NAD(P)H-HYDRATE DEHYDRATASE FAMILY MEMBER"/>
    <property type="match status" value="1"/>
</dbReference>
<dbReference type="CDD" id="cd01171">
    <property type="entry name" value="YXKO-related"/>
    <property type="match status" value="1"/>
</dbReference>
<dbReference type="GO" id="GO:0005524">
    <property type="term" value="F:ATP binding"/>
    <property type="evidence" value="ECO:0007669"/>
    <property type="project" value="UniProtKB-KW"/>
</dbReference>
<dbReference type="OrthoDB" id="9806925at2"/>
<dbReference type="GO" id="GO:0016301">
    <property type="term" value="F:kinase activity"/>
    <property type="evidence" value="ECO:0007669"/>
    <property type="project" value="UniProtKB-KW"/>
</dbReference>
<evidence type="ECO:0000313" key="9">
    <source>
        <dbReference type="Proteomes" id="UP000051568"/>
    </source>
</evidence>
<reference evidence="8 9" key="1">
    <citation type="journal article" date="2015" name="Genome Announc.">
        <title>Expanding the biotechnology potential of lactobacilli through comparative genomics of 213 strains and associated genera.</title>
        <authorList>
            <person name="Sun Z."/>
            <person name="Harris H.M."/>
            <person name="McCann A."/>
            <person name="Guo C."/>
            <person name="Argimon S."/>
            <person name="Zhang W."/>
            <person name="Yang X."/>
            <person name="Jeffery I.B."/>
            <person name="Cooney J.C."/>
            <person name="Kagawa T.F."/>
            <person name="Liu W."/>
            <person name="Song Y."/>
            <person name="Salvetti E."/>
            <person name="Wrobel A."/>
            <person name="Rasinkangas P."/>
            <person name="Parkhill J."/>
            <person name="Rea M.C."/>
            <person name="O'Sullivan O."/>
            <person name="Ritari J."/>
            <person name="Douillard F.P."/>
            <person name="Paul Ross R."/>
            <person name="Yang R."/>
            <person name="Briner A.E."/>
            <person name="Felis G.E."/>
            <person name="de Vos W.M."/>
            <person name="Barrangou R."/>
            <person name="Klaenhammer T.R."/>
            <person name="Caufield P.W."/>
            <person name="Cui Y."/>
            <person name="Zhang H."/>
            <person name="O'Toole P.W."/>
        </authorList>
    </citation>
    <scope>NUCLEOTIDE SEQUENCE [LARGE SCALE GENOMIC DNA]</scope>
    <source>
        <strain evidence="8 9">DSM 17757</strain>
    </source>
</reference>